<dbReference type="InterPro" id="IPR007863">
    <property type="entry name" value="Peptidase_M16_C"/>
</dbReference>
<reference evidence="3" key="2">
    <citation type="submission" date="2022-10" db="EMBL/GenBank/DDBJ databases">
        <authorList>
            <consortium name="ENA_rothamsted_submissions"/>
            <consortium name="culmorum"/>
            <person name="King R."/>
        </authorList>
    </citation>
    <scope>NUCLEOTIDE SEQUENCE</scope>
</reference>
<evidence type="ECO:0000259" key="1">
    <source>
        <dbReference type="Pfam" id="PF00675"/>
    </source>
</evidence>
<reference evidence="3" key="1">
    <citation type="submission" date="2022-01" db="EMBL/GenBank/DDBJ databases">
        <authorList>
            <person name="King R."/>
        </authorList>
    </citation>
    <scope>NUCLEOTIDE SEQUENCE</scope>
</reference>
<feature type="domain" description="Peptidase M16 N-terminal" evidence="1">
    <location>
        <begin position="49"/>
        <end position="140"/>
    </location>
</feature>
<accession>A0A9N9S6G7</accession>
<dbReference type="Gene3D" id="3.30.830.10">
    <property type="entry name" value="Metalloenzyme, LuxS/M16 peptidase-like"/>
    <property type="match status" value="4"/>
</dbReference>
<sequence>MSNYKLICEIKINDEIPVKKYLFTDSGIQVYIAQVSSPVTNSYKALATEEDSDDGLPHTLEHLVFLGSEDYPYKGVLDLLANRSLANGTNAWTETDNTVYTLSCAGSEGFLRLLPVYLDHILFPTLTKSGFITEIYSVTKDGEDNGAVYCEMQGRENSGESRSHLELLRNIYPNHGYSKETGGIMKNIRESLSIEKIRDYHKKFYRAENFAIIICGQVEIEEIAKSIDSIEKKVIARKDSYPKFTKPWQVLPKPLKQSKDVKILFPSDEEESGLVAVGFMGPKATTDFESLTACYILMKYLSDTSVSPLCQTFIEISEPFASEIRYNISENSISLLYFTFENVPIEKIDFIYERLLQLLVDIANGKEPLDERRLKIIFEKYVLERLSSLENSPHDDIAFHILGDFLYGEKTEDFHKRLNVTEVIHKLEKNSIDYWTDLLRKYFIDSNSVTIRAIPSIAEKERLAKEETERIEKRKAELGEEGLAQKGKELEAALAENDRAPPLEMLTSIPVPTTKSITFHHLDVIRKFDKNSKIDLTNFPFYVEVYDLKSNFIYVTLSFDTKSVPLELRNYLLLFLDLILESPVKKDNELIPYETVVSVLEEEIISYETSLGLQSTSRFGCGPFSSTATFHMQIEVRKFEVAVSWMTSLIFDSVFTPERVHIVGSKLLNDVATAKRNGYDLAREISKAVYYKNDTNVQQNSVLRQYAFLSDLLEKLKTPEGEESILKNLNSLRDILIPSLSLHIATNVSKVKDLTTPLTPLIQKFENPSKIQELAITADSSLMIPEGNLESEYTGTIVGVGCIESGFMFHTSPGITSFMDPDMPVILLYLQYLSQLEGPMWKKIRKNSYGYNVIPRPNEGLIVFSLYRATNIYEAFKDAKTIVEAQVEETSEFDQTLIESAKSSLIFEIIEREKTVGDLVQQAMLNSFKGIYKDYNKYLVDQVATITVDDLRRIGSKYFKSMFDSKSAKIVIVCHPDKVEGIKKQFDEFGHNLKESTSLEASILNSCS</sequence>
<keyword evidence="4" id="KW-1185">Reference proteome</keyword>
<dbReference type="FunFam" id="3.30.830.10:FF:000031">
    <property type="entry name" value="Putative zinc metalloprotease"/>
    <property type="match status" value="1"/>
</dbReference>
<dbReference type="PANTHER" id="PTHR43016">
    <property type="entry name" value="PRESEQUENCE PROTEASE"/>
    <property type="match status" value="1"/>
</dbReference>
<dbReference type="PANTHER" id="PTHR43016:SF16">
    <property type="entry name" value="METALLOPROTEASE, PUTATIVE (AFU_ORTHOLOGUE AFUA_4G07610)-RELATED"/>
    <property type="match status" value="1"/>
</dbReference>
<dbReference type="EMBL" id="OU895880">
    <property type="protein sequence ID" value="CAG9812208.1"/>
    <property type="molecule type" value="Genomic_DNA"/>
</dbReference>
<organism evidence="3 4">
    <name type="scientific">Chironomus riparius</name>
    <dbReference type="NCBI Taxonomy" id="315576"/>
    <lineage>
        <taxon>Eukaryota</taxon>
        <taxon>Metazoa</taxon>
        <taxon>Ecdysozoa</taxon>
        <taxon>Arthropoda</taxon>
        <taxon>Hexapoda</taxon>
        <taxon>Insecta</taxon>
        <taxon>Pterygota</taxon>
        <taxon>Neoptera</taxon>
        <taxon>Endopterygota</taxon>
        <taxon>Diptera</taxon>
        <taxon>Nematocera</taxon>
        <taxon>Chironomoidea</taxon>
        <taxon>Chironomidae</taxon>
        <taxon>Chironominae</taxon>
        <taxon>Chironomus</taxon>
    </lineage>
</organism>
<dbReference type="SUPFAM" id="SSF63411">
    <property type="entry name" value="LuxS/MPP-like metallohydrolase"/>
    <property type="match status" value="4"/>
</dbReference>
<dbReference type="GO" id="GO:0046872">
    <property type="term" value="F:metal ion binding"/>
    <property type="evidence" value="ECO:0007669"/>
    <property type="project" value="InterPro"/>
</dbReference>
<proteinExistence type="predicted"/>
<dbReference type="Pfam" id="PF05193">
    <property type="entry name" value="Peptidase_M16_C"/>
    <property type="match status" value="1"/>
</dbReference>
<dbReference type="InterPro" id="IPR011249">
    <property type="entry name" value="Metalloenz_LuxS/M16"/>
</dbReference>
<protein>
    <submittedName>
        <fullName evidence="3">Uncharacterized protein</fullName>
    </submittedName>
</protein>
<gene>
    <name evidence="3" type="ORF">CHIRRI_LOCUS15013</name>
</gene>
<evidence type="ECO:0000313" key="3">
    <source>
        <dbReference type="EMBL" id="CAG9812208.1"/>
    </source>
</evidence>
<dbReference type="Proteomes" id="UP001153620">
    <property type="component" value="Chromosome 4"/>
</dbReference>
<dbReference type="FunFam" id="3.30.830.10:FF:000015">
    <property type="entry name" value="Putative zinc metalloprotease"/>
    <property type="match status" value="1"/>
</dbReference>
<evidence type="ECO:0000259" key="2">
    <source>
        <dbReference type="Pfam" id="PF05193"/>
    </source>
</evidence>
<name>A0A9N9S6G7_9DIPT</name>
<dbReference type="GO" id="GO:0006508">
    <property type="term" value="P:proteolysis"/>
    <property type="evidence" value="ECO:0007669"/>
    <property type="project" value="InterPro"/>
</dbReference>
<dbReference type="AlphaFoldDB" id="A0A9N9S6G7"/>
<evidence type="ECO:0000313" key="4">
    <source>
        <dbReference type="Proteomes" id="UP001153620"/>
    </source>
</evidence>
<dbReference type="OrthoDB" id="4953at2759"/>
<feature type="domain" description="Peptidase M16 C-terminal" evidence="2">
    <location>
        <begin position="191"/>
        <end position="365"/>
    </location>
</feature>
<dbReference type="Pfam" id="PF00675">
    <property type="entry name" value="Peptidase_M16"/>
    <property type="match status" value="1"/>
</dbReference>
<dbReference type="InterPro" id="IPR011765">
    <property type="entry name" value="Pept_M16_N"/>
</dbReference>